<accession>A0A516SEX6</accession>
<dbReference type="OrthoDB" id="9155080at2"/>
<gene>
    <name evidence="1" type="primary">pilV</name>
    <name evidence="1" type="ORF">FNU76_09505</name>
</gene>
<evidence type="ECO:0000313" key="1">
    <source>
        <dbReference type="EMBL" id="QDQ26588.1"/>
    </source>
</evidence>
<dbReference type="KEGG" id="cari:FNU76_09505"/>
<evidence type="ECO:0000313" key="2">
    <source>
        <dbReference type="Proteomes" id="UP000317550"/>
    </source>
</evidence>
<dbReference type="InterPro" id="IPR018247">
    <property type="entry name" value="EF_Hand_1_Ca_BS"/>
</dbReference>
<dbReference type="PROSITE" id="PS00018">
    <property type="entry name" value="EF_HAND_1"/>
    <property type="match status" value="1"/>
</dbReference>
<proteinExistence type="predicted"/>
<dbReference type="EMBL" id="CP041730">
    <property type="protein sequence ID" value="QDQ26588.1"/>
    <property type="molecule type" value="Genomic_DNA"/>
</dbReference>
<dbReference type="NCBIfam" id="TIGR02523">
    <property type="entry name" value="type_IV_pilV"/>
    <property type="match status" value="1"/>
</dbReference>
<protein>
    <submittedName>
        <fullName evidence="1">Type IV pilus modification protein PilV</fullName>
    </submittedName>
</protein>
<dbReference type="RefSeq" id="WP_144277982.1">
    <property type="nucleotide sequence ID" value="NZ_CP041730.1"/>
</dbReference>
<dbReference type="InterPro" id="IPR013362">
    <property type="entry name" value="Pilus_4_PilV"/>
</dbReference>
<sequence>MKSQQGSLLLEALITLAILSIGLLGIGMLQARSLNVGTGSYYRSIASDIASDLADRINSNRSPFIADSDSTGVISPPEYVMTCTGTNTDTPSCGAGTSQAQKDMIAFHQAVRQLPGATGSIAKSNNSYTITITWVDSKRANTSTNTNNNSFTTQFAAPV</sequence>
<organism evidence="1 2">
    <name type="scientific">Chitinimonas arctica</name>
    <dbReference type="NCBI Taxonomy" id="2594795"/>
    <lineage>
        <taxon>Bacteria</taxon>
        <taxon>Pseudomonadati</taxon>
        <taxon>Pseudomonadota</taxon>
        <taxon>Betaproteobacteria</taxon>
        <taxon>Neisseriales</taxon>
        <taxon>Chitinibacteraceae</taxon>
        <taxon>Chitinimonas</taxon>
    </lineage>
</organism>
<dbReference type="AlphaFoldDB" id="A0A516SEX6"/>
<name>A0A516SEX6_9NEIS</name>
<dbReference type="Proteomes" id="UP000317550">
    <property type="component" value="Chromosome"/>
</dbReference>
<keyword evidence="2" id="KW-1185">Reference proteome</keyword>
<reference evidence="2" key="1">
    <citation type="submission" date="2019-07" db="EMBL/GenBank/DDBJ databases">
        <title>Chitinimonas sp. nov., isolated from Ny-Alesund, arctica soil.</title>
        <authorList>
            <person name="Xu Q."/>
            <person name="Peng F."/>
        </authorList>
    </citation>
    <scope>NUCLEOTIDE SEQUENCE [LARGE SCALE GENOMIC DNA]</scope>
    <source>
        <strain evidence="2">R3-44</strain>
    </source>
</reference>